<comment type="similarity">
    <text evidence="4">Belongs to the L/F-transferase family.</text>
</comment>
<evidence type="ECO:0000256" key="4">
    <source>
        <dbReference type="HAMAP-Rule" id="MF_00688"/>
    </source>
</evidence>
<comment type="catalytic activity">
    <reaction evidence="4">
        <text>N-terminal L-lysyl-[protein] + L-leucyl-tRNA(Leu) = N-terminal L-leucyl-L-lysyl-[protein] + tRNA(Leu) + H(+)</text>
        <dbReference type="Rhea" id="RHEA:12340"/>
        <dbReference type="Rhea" id="RHEA-COMP:9613"/>
        <dbReference type="Rhea" id="RHEA-COMP:9622"/>
        <dbReference type="Rhea" id="RHEA-COMP:12670"/>
        <dbReference type="Rhea" id="RHEA-COMP:12671"/>
        <dbReference type="ChEBI" id="CHEBI:15378"/>
        <dbReference type="ChEBI" id="CHEBI:65249"/>
        <dbReference type="ChEBI" id="CHEBI:78442"/>
        <dbReference type="ChEBI" id="CHEBI:78494"/>
        <dbReference type="ChEBI" id="CHEBI:133043"/>
        <dbReference type="EC" id="2.3.2.6"/>
    </reaction>
</comment>
<proteinExistence type="inferred from homology"/>
<dbReference type="PANTHER" id="PTHR30098">
    <property type="entry name" value="LEUCYL/PHENYLALANYL-TRNA--PROTEIN TRANSFERASE"/>
    <property type="match status" value="1"/>
</dbReference>
<dbReference type="InterPro" id="IPR004616">
    <property type="entry name" value="Leu/Phe-tRNA_Trfase"/>
</dbReference>
<dbReference type="InterPro" id="IPR042203">
    <property type="entry name" value="Leu/Phe-tRNA_Trfase_C"/>
</dbReference>
<feature type="compositionally biased region" description="Low complexity" evidence="5">
    <location>
        <begin position="229"/>
        <end position="240"/>
    </location>
</feature>
<dbReference type="Gene3D" id="3.30.70.3550">
    <property type="entry name" value="Leucyl/phenylalanyl-tRNA-protein transferase, N-terminal domain"/>
    <property type="match status" value="1"/>
</dbReference>
<keyword evidence="1 4" id="KW-0963">Cytoplasm</keyword>
<dbReference type="Gene3D" id="3.40.630.70">
    <property type="entry name" value="Leucyl/phenylalanyl-tRNA-protein transferase, C-terminal domain"/>
    <property type="match status" value="1"/>
</dbReference>
<dbReference type="RefSeq" id="WP_076489557.1">
    <property type="nucleotide sequence ID" value="NZ_FTMS01000016.1"/>
</dbReference>
<keyword evidence="3 4" id="KW-0012">Acyltransferase</keyword>
<evidence type="ECO:0000256" key="2">
    <source>
        <dbReference type="ARBA" id="ARBA00022679"/>
    </source>
</evidence>
<dbReference type="SUPFAM" id="SSF55729">
    <property type="entry name" value="Acyl-CoA N-acyltransferases (Nat)"/>
    <property type="match status" value="1"/>
</dbReference>
<dbReference type="Proteomes" id="UP000186400">
    <property type="component" value="Unassembled WGS sequence"/>
</dbReference>
<dbReference type="GO" id="GO:0030163">
    <property type="term" value="P:protein catabolic process"/>
    <property type="evidence" value="ECO:0007669"/>
    <property type="project" value="UniProtKB-UniRule"/>
</dbReference>
<organism evidence="6 7">
    <name type="scientific">Alkalispirochaeta americana</name>
    <dbReference type="NCBI Taxonomy" id="159291"/>
    <lineage>
        <taxon>Bacteria</taxon>
        <taxon>Pseudomonadati</taxon>
        <taxon>Spirochaetota</taxon>
        <taxon>Spirochaetia</taxon>
        <taxon>Spirochaetales</taxon>
        <taxon>Spirochaetaceae</taxon>
        <taxon>Alkalispirochaeta</taxon>
    </lineage>
</organism>
<evidence type="ECO:0000256" key="3">
    <source>
        <dbReference type="ARBA" id="ARBA00023315"/>
    </source>
</evidence>
<comment type="subcellular location">
    <subcellularLocation>
        <location evidence="4">Cytoplasm</location>
    </subcellularLocation>
</comment>
<dbReference type="STRING" id="159291.SAMN05920897_11681"/>
<dbReference type="InterPro" id="IPR016181">
    <property type="entry name" value="Acyl_CoA_acyltransferase"/>
</dbReference>
<dbReference type="EMBL" id="FTMS01000016">
    <property type="protein sequence ID" value="SIQ84988.1"/>
    <property type="molecule type" value="Genomic_DNA"/>
</dbReference>
<evidence type="ECO:0000256" key="1">
    <source>
        <dbReference type="ARBA" id="ARBA00022490"/>
    </source>
</evidence>
<dbReference type="InterPro" id="IPR042221">
    <property type="entry name" value="Leu/Phe-tRNA_Trfase_N"/>
</dbReference>
<evidence type="ECO:0000256" key="5">
    <source>
        <dbReference type="SAM" id="MobiDB-lite"/>
    </source>
</evidence>
<comment type="catalytic activity">
    <reaction evidence="4">
        <text>N-terminal L-arginyl-[protein] + L-leucyl-tRNA(Leu) = N-terminal L-leucyl-L-arginyl-[protein] + tRNA(Leu) + H(+)</text>
        <dbReference type="Rhea" id="RHEA:50416"/>
        <dbReference type="Rhea" id="RHEA-COMP:9613"/>
        <dbReference type="Rhea" id="RHEA-COMP:9622"/>
        <dbReference type="Rhea" id="RHEA-COMP:12672"/>
        <dbReference type="Rhea" id="RHEA-COMP:12673"/>
        <dbReference type="ChEBI" id="CHEBI:15378"/>
        <dbReference type="ChEBI" id="CHEBI:64719"/>
        <dbReference type="ChEBI" id="CHEBI:78442"/>
        <dbReference type="ChEBI" id="CHEBI:78494"/>
        <dbReference type="ChEBI" id="CHEBI:133044"/>
        <dbReference type="EC" id="2.3.2.6"/>
    </reaction>
</comment>
<dbReference type="HAMAP" id="MF_00688">
    <property type="entry name" value="Leu_Phe_trans"/>
    <property type="match status" value="1"/>
</dbReference>
<dbReference type="PANTHER" id="PTHR30098:SF2">
    <property type="entry name" value="LEUCYL_PHENYLALANYL-TRNA--PROTEIN TRANSFERASE"/>
    <property type="match status" value="1"/>
</dbReference>
<sequence length="247" mass="27468">MEYLDEHRRVCFPDPSEADHWGLLAVGGNLSPGFLLSAYEQGAFPWYEEEPILWFSPNPRFVLFLDSFHAGKRLGRTLKNAPWRISFDRDFSGVISACGEPRRNEKGTWITGEMQTAYEELHRLGWAHSVEVWHDDALVGGLYGVSLGGCFSGESMFSRERDASKAALVALAGLLSQWTVSFIDCQMETAHLASFGACQVPRETFLAFLKEARGRQGGAPRRSWSSCDGASSLARGLSLSNENRSPR</sequence>
<comment type="catalytic activity">
    <reaction evidence="4">
        <text>L-phenylalanyl-tRNA(Phe) + an N-terminal L-alpha-aminoacyl-[protein] = an N-terminal L-phenylalanyl-L-alpha-aminoacyl-[protein] + tRNA(Phe)</text>
        <dbReference type="Rhea" id="RHEA:43632"/>
        <dbReference type="Rhea" id="RHEA-COMP:9668"/>
        <dbReference type="Rhea" id="RHEA-COMP:9699"/>
        <dbReference type="Rhea" id="RHEA-COMP:10636"/>
        <dbReference type="Rhea" id="RHEA-COMP:10637"/>
        <dbReference type="ChEBI" id="CHEBI:78442"/>
        <dbReference type="ChEBI" id="CHEBI:78531"/>
        <dbReference type="ChEBI" id="CHEBI:78597"/>
        <dbReference type="ChEBI" id="CHEBI:83561"/>
        <dbReference type="EC" id="2.3.2.6"/>
    </reaction>
</comment>
<dbReference type="Pfam" id="PF03588">
    <property type="entry name" value="Leu_Phe_trans"/>
    <property type="match status" value="1"/>
</dbReference>
<dbReference type="NCBIfam" id="TIGR00667">
    <property type="entry name" value="aat"/>
    <property type="match status" value="1"/>
</dbReference>
<dbReference type="EC" id="2.3.2.6" evidence="4"/>
<name>A0A1N6W4N7_9SPIO</name>
<feature type="region of interest" description="Disordered" evidence="5">
    <location>
        <begin position="216"/>
        <end position="247"/>
    </location>
</feature>
<comment type="function">
    <text evidence="4">Functions in the N-end rule pathway of protein degradation where it conjugates Leu, Phe and, less efficiently, Met from aminoacyl-tRNAs to the N-termini of proteins containing an N-terminal arginine or lysine.</text>
</comment>
<dbReference type="GO" id="GO:0005737">
    <property type="term" value="C:cytoplasm"/>
    <property type="evidence" value="ECO:0007669"/>
    <property type="project" value="UniProtKB-SubCell"/>
</dbReference>
<keyword evidence="7" id="KW-1185">Reference proteome</keyword>
<accession>A0A1N6W4N7</accession>
<reference evidence="6 7" key="1">
    <citation type="submission" date="2017-01" db="EMBL/GenBank/DDBJ databases">
        <authorList>
            <person name="Mah S.A."/>
            <person name="Swanson W.J."/>
            <person name="Moy G.W."/>
            <person name="Vacquier V.D."/>
        </authorList>
    </citation>
    <scope>NUCLEOTIDE SEQUENCE [LARGE SCALE GENOMIC DNA]</scope>
    <source>
        <strain evidence="6 7">ASpG1</strain>
    </source>
</reference>
<dbReference type="AlphaFoldDB" id="A0A1N6W4N7"/>
<dbReference type="GO" id="GO:0008914">
    <property type="term" value="F:leucyl-tRNA--protein transferase activity"/>
    <property type="evidence" value="ECO:0007669"/>
    <property type="project" value="UniProtKB-UniRule"/>
</dbReference>
<protein>
    <recommendedName>
        <fullName evidence="4">Leucyl/phenylalanyl-tRNA--protein transferase</fullName>
        <ecNumber evidence="4">2.3.2.6</ecNumber>
    </recommendedName>
    <alternativeName>
        <fullName evidence="4">L/F-transferase</fullName>
    </alternativeName>
    <alternativeName>
        <fullName evidence="4">Leucyltransferase</fullName>
    </alternativeName>
    <alternativeName>
        <fullName evidence="4">Phenyalanyltransferase</fullName>
    </alternativeName>
</protein>
<gene>
    <name evidence="4" type="primary">aat</name>
    <name evidence="6" type="ORF">SAMN05920897_11681</name>
</gene>
<keyword evidence="2 4" id="KW-0808">Transferase</keyword>
<evidence type="ECO:0000313" key="7">
    <source>
        <dbReference type="Proteomes" id="UP000186400"/>
    </source>
</evidence>
<dbReference type="OrthoDB" id="9790282at2"/>
<evidence type="ECO:0000313" key="6">
    <source>
        <dbReference type="EMBL" id="SIQ84988.1"/>
    </source>
</evidence>